<evidence type="ECO:0000313" key="3">
    <source>
        <dbReference type="Proteomes" id="UP001604336"/>
    </source>
</evidence>
<protein>
    <submittedName>
        <fullName evidence="2">RNase H domain-containing protein</fullName>
    </submittedName>
</protein>
<dbReference type="PANTHER" id="PTHR33240">
    <property type="entry name" value="OS08G0508500 PROTEIN"/>
    <property type="match status" value="1"/>
</dbReference>
<sequence>MGTSAKSTPNERLVSIKEGRTESLRSYMDRFSKRLVEVDKIFDNAALIAVLSGLRTKTAEKATSNQENEKSDQRDNIKGKEKDSKPEKKKSPKKAPNFQHPCRPRPTQRFQGYHILNTSLENILMQTKRKDILKKPVSMRASSSELNQRKYCRYHRFTGHDTDDCQDLKGEIESLIRYCQVSIAKLVMEKFSFSEEDAFDVLQPHSDALVITMPVSGINIHRILVDDRSSVNVLSLRTFRQMEIDVRHIRPFSKPLQRFTEDYVNPKG</sequence>
<feature type="compositionally biased region" description="Basic and acidic residues" evidence="1">
    <location>
        <begin position="67"/>
        <end position="86"/>
    </location>
</feature>
<evidence type="ECO:0000313" key="2">
    <source>
        <dbReference type="EMBL" id="KAL2504167.1"/>
    </source>
</evidence>
<name>A0ABD1STY0_9LAMI</name>
<dbReference type="PANTHER" id="PTHR33240:SF15">
    <property type="entry name" value="GAG-PRO-LIKE PROTEIN"/>
    <property type="match status" value="1"/>
</dbReference>
<proteinExistence type="predicted"/>
<dbReference type="AlphaFoldDB" id="A0ABD1STY0"/>
<dbReference type="Proteomes" id="UP001604336">
    <property type="component" value="Unassembled WGS sequence"/>
</dbReference>
<gene>
    <name evidence="2" type="ORF">Adt_19788</name>
</gene>
<evidence type="ECO:0000256" key="1">
    <source>
        <dbReference type="SAM" id="MobiDB-lite"/>
    </source>
</evidence>
<comment type="caution">
    <text evidence="2">The sequence shown here is derived from an EMBL/GenBank/DDBJ whole genome shotgun (WGS) entry which is preliminary data.</text>
</comment>
<feature type="region of interest" description="Disordered" evidence="1">
    <location>
        <begin position="58"/>
        <end position="110"/>
    </location>
</feature>
<accession>A0ABD1STY0</accession>
<dbReference type="EMBL" id="JBFOLK010000006">
    <property type="protein sequence ID" value="KAL2504167.1"/>
    <property type="molecule type" value="Genomic_DNA"/>
</dbReference>
<reference evidence="3" key="1">
    <citation type="submission" date="2024-07" db="EMBL/GenBank/DDBJ databases">
        <title>Two chromosome-level genome assemblies of Korean endemic species Abeliophyllum distichum and Forsythia ovata (Oleaceae).</title>
        <authorList>
            <person name="Jang H."/>
        </authorList>
    </citation>
    <scope>NUCLEOTIDE SEQUENCE [LARGE SCALE GENOMIC DNA]</scope>
</reference>
<keyword evidence="3" id="KW-1185">Reference proteome</keyword>
<organism evidence="2 3">
    <name type="scientific">Abeliophyllum distichum</name>
    <dbReference type="NCBI Taxonomy" id="126358"/>
    <lineage>
        <taxon>Eukaryota</taxon>
        <taxon>Viridiplantae</taxon>
        <taxon>Streptophyta</taxon>
        <taxon>Embryophyta</taxon>
        <taxon>Tracheophyta</taxon>
        <taxon>Spermatophyta</taxon>
        <taxon>Magnoliopsida</taxon>
        <taxon>eudicotyledons</taxon>
        <taxon>Gunneridae</taxon>
        <taxon>Pentapetalae</taxon>
        <taxon>asterids</taxon>
        <taxon>lamiids</taxon>
        <taxon>Lamiales</taxon>
        <taxon>Oleaceae</taxon>
        <taxon>Forsythieae</taxon>
        <taxon>Abeliophyllum</taxon>
    </lineage>
</organism>